<name>A0A7R7VIH5_ASPCH</name>
<proteinExistence type="predicted"/>
<organism evidence="1 2">
    <name type="scientific">Aspergillus chevalieri</name>
    <name type="common">Eurotium chevalieri</name>
    <dbReference type="NCBI Taxonomy" id="182096"/>
    <lineage>
        <taxon>Eukaryota</taxon>
        <taxon>Fungi</taxon>
        <taxon>Dikarya</taxon>
        <taxon>Ascomycota</taxon>
        <taxon>Pezizomycotina</taxon>
        <taxon>Eurotiomycetes</taxon>
        <taxon>Eurotiomycetidae</taxon>
        <taxon>Eurotiales</taxon>
        <taxon>Aspergillaceae</taxon>
        <taxon>Aspergillus</taxon>
        <taxon>Aspergillus subgen. Aspergillus</taxon>
    </lineage>
</organism>
<keyword evidence="2" id="KW-1185">Reference proteome</keyword>
<gene>
    <name evidence="1" type="ORF">ACHE_20793A</name>
</gene>
<dbReference type="EMBL" id="AP024417">
    <property type="protein sequence ID" value="BCR85335.1"/>
    <property type="molecule type" value="Genomic_DNA"/>
</dbReference>
<dbReference type="RefSeq" id="XP_043133857.1">
    <property type="nucleotide sequence ID" value="XM_043285135.1"/>
</dbReference>
<protein>
    <submittedName>
        <fullName evidence="1">Uncharacterized protein</fullName>
    </submittedName>
</protein>
<dbReference type="Proteomes" id="UP000637239">
    <property type="component" value="Chromosome 2"/>
</dbReference>
<dbReference type="KEGG" id="ache:ACHE_20793A"/>
<evidence type="ECO:0000313" key="1">
    <source>
        <dbReference type="EMBL" id="BCR85335.1"/>
    </source>
</evidence>
<dbReference type="GeneID" id="66979694"/>
<dbReference type="AlphaFoldDB" id="A0A7R7VIH5"/>
<evidence type="ECO:0000313" key="2">
    <source>
        <dbReference type="Proteomes" id="UP000637239"/>
    </source>
</evidence>
<sequence>MGLRVSQVDINGLRNKIAAIMGPILLDAGDQVEEKRRQLSVSLEDGKLYKGCRLLLSFRYVLRSLYRRIHWSAKPCCHLHRNAAQHK</sequence>
<reference evidence="1" key="1">
    <citation type="submission" date="2021-01" db="EMBL/GenBank/DDBJ databases">
        <authorList>
            <consortium name="Aspergillus chevalieri M1 genome sequencing consortium"/>
            <person name="Kazuki M."/>
            <person name="Futagami T."/>
        </authorList>
    </citation>
    <scope>NUCLEOTIDE SEQUENCE</scope>
    <source>
        <strain evidence="1">M1</strain>
    </source>
</reference>
<reference evidence="1" key="2">
    <citation type="submission" date="2021-02" db="EMBL/GenBank/DDBJ databases">
        <title>Aspergillus chevalieri M1 genome sequence.</title>
        <authorList>
            <person name="Kadooka C."/>
            <person name="Mori K."/>
            <person name="Futagami T."/>
        </authorList>
    </citation>
    <scope>NUCLEOTIDE SEQUENCE</scope>
    <source>
        <strain evidence="1">M1</strain>
    </source>
</reference>
<accession>A0A7R7VIH5</accession>